<name>A0A371H3P9_MUCPR</name>
<sequence>MGEKEMMVSTPLPTEYIEGDEEALETSFQALEIVGTTNIEAERGDLKPSKATIMTTKVLITNGFESGKRLARRLNDIAEPVAIQENPGQAKLGYSRAAKRGKLGWKGCRNSRTHSNGRGSTGGAGRVGTPHGARAG</sequence>
<feature type="non-terminal residue" evidence="2">
    <location>
        <position position="1"/>
    </location>
</feature>
<gene>
    <name evidence="2" type="ORF">CR513_19786</name>
</gene>
<evidence type="ECO:0000256" key="1">
    <source>
        <dbReference type="SAM" id="MobiDB-lite"/>
    </source>
</evidence>
<dbReference type="EMBL" id="QJKJ01003655">
    <property type="protein sequence ID" value="RDX97442.1"/>
    <property type="molecule type" value="Genomic_DNA"/>
</dbReference>
<dbReference type="AlphaFoldDB" id="A0A371H3P9"/>
<evidence type="ECO:0000313" key="3">
    <source>
        <dbReference type="Proteomes" id="UP000257109"/>
    </source>
</evidence>
<feature type="region of interest" description="Disordered" evidence="1">
    <location>
        <begin position="103"/>
        <end position="136"/>
    </location>
</feature>
<keyword evidence="3" id="KW-1185">Reference proteome</keyword>
<reference evidence="2" key="1">
    <citation type="submission" date="2018-05" db="EMBL/GenBank/DDBJ databases">
        <title>Draft genome of Mucuna pruriens seed.</title>
        <authorList>
            <person name="Nnadi N.E."/>
            <person name="Vos R."/>
            <person name="Hasami M.H."/>
            <person name="Devisetty U.K."/>
            <person name="Aguiy J.C."/>
        </authorList>
    </citation>
    <scope>NUCLEOTIDE SEQUENCE [LARGE SCALE GENOMIC DNA]</scope>
    <source>
        <strain evidence="2">JCA_2017</strain>
    </source>
</reference>
<organism evidence="2 3">
    <name type="scientific">Mucuna pruriens</name>
    <name type="common">Velvet bean</name>
    <name type="synonym">Dolichos pruriens</name>
    <dbReference type="NCBI Taxonomy" id="157652"/>
    <lineage>
        <taxon>Eukaryota</taxon>
        <taxon>Viridiplantae</taxon>
        <taxon>Streptophyta</taxon>
        <taxon>Embryophyta</taxon>
        <taxon>Tracheophyta</taxon>
        <taxon>Spermatophyta</taxon>
        <taxon>Magnoliopsida</taxon>
        <taxon>eudicotyledons</taxon>
        <taxon>Gunneridae</taxon>
        <taxon>Pentapetalae</taxon>
        <taxon>rosids</taxon>
        <taxon>fabids</taxon>
        <taxon>Fabales</taxon>
        <taxon>Fabaceae</taxon>
        <taxon>Papilionoideae</taxon>
        <taxon>50 kb inversion clade</taxon>
        <taxon>NPAAA clade</taxon>
        <taxon>indigoferoid/millettioid clade</taxon>
        <taxon>Phaseoleae</taxon>
        <taxon>Mucuna</taxon>
    </lineage>
</organism>
<evidence type="ECO:0008006" key="4">
    <source>
        <dbReference type="Google" id="ProtNLM"/>
    </source>
</evidence>
<proteinExistence type="predicted"/>
<dbReference type="OrthoDB" id="1095202at2759"/>
<evidence type="ECO:0000313" key="2">
    <source>
        <dbReference type="EMBL" id="RDX97442.1"/>
    </source>
</evidence>
<dbReference type="Proteomes" id="UP000257109">
    <property type="component" value="Unassembled WGS sequence"/>
</dbReference>
<comment type="caution">
    <text evidence="2">The sequence shown here is derived from an EMBL/GenBank/DDBJ whole genome shotgun (WGS) entry which is preliminary data.</text>
</comment>
<protein>
    <recommendedName>
        <fullName evidence="4">G-patch domain-containing protein</fullName>
    </recommendedName>
</protein>
<accession>A0A371H3P9</accession>